<evidence type="ECO:0000313" key="2">
    <source>
        <dbReference type="Proteomes" id="UP000202259"/>
    </source>
</evidence>
<dbReference type="Proteomes" id="UP000202259">
    <property type="component" value="Chromosome"/>
</dbReference>
<gene>
    <name evidence="1" type="ORF">B5D82_06040</name>
</gene>
<proteinExistence type="predicted"/>
<sequence length="113" mass="12833">MRKSDKKLDNQIVKVLTQVCHSALESIEGFEWLTHTVNFDNFPESLKIVCVFDRNITLASYLKSSDNNSLASMITSNLADIGIELKNAKNQVELDSEENCTLYHAGNWRKRLA</sequence>
<protein>
    <submittedName>
        <fullName evidence="1">Fis family transcriptional regulator</fullName>
    </submittedName>
</protein>
<dbReference type="AlphaFoldDB" id="A0A222G6E7"/>
<keyword evidence="2" id="KW-1185">Reference proteome</keyword>
<accession>A0A222G6E7</accession>
<dbReference type="RefSeq" id="WP_081149972.1">
    <property type="nucleotide sequence ID" value="NZ_CP020465.1"/>
</dbReference>
<dbReference type="KEGG" id="cber:B5D82_06040"/>
<evidence type="ECO:0000313" key="1">
    <source>
        <dbReference type="EMBL" id="ASP47360.1"/>
    </source>
</evidence>
<name>A0A222G6E7_9GAMM</name>
<dbReference type="OrthoDB" id="6996126at2"/>
<dbReference type="EMBL" id="CP020465">
    <property type="protein sequence ID" value="ASP47360.1"/>
    <property type="molecule type" value="Genomic_DNA"/>
</dbReference>
<organism evidence="1 2">
    <name type="scientific">Cognaticolwellia beringensis</name>
    <dbReference type="NCBI Taxonomy" id="1967665"/>
    <lineage>
        <taxon>Bacteria</taxon>
        <taxon>Pseudomonadati</taxon>
        <taxon>Pseudomonadota</taxon>
        <taxon>Gammaproteobacteria</taxon>
        <taxon>Alteromonadales</taxon>
        <taxon>Colwelliaceae</taxon>
        <taxon>Cognaticolwellia</taxon>
    </lineage>
</organism>
<reference evidence="1 2" key="1">
    <citation type="submission" date="2017-08" db="EMBL/GenBank/DDBJ databases">
        <title>Complete genome of Colwellia sp. NB097-1, a psychrophile bacterium ioslated from Bering Sea.</title>
        <authorList>
            <person name="Chen X."/>
        </authorList>
    </citation>
    <scope>NUCLEOTIDE SEQUENCE [LARGE SCALE GENOMIC DNA]</scope>
    <source>
        <strain evidence="1 2">NB097-1</strain>
    </source>
</reference>